<gene>
    <name evidence="5" type="ORF">HNR71_002900</name>
    <name evidence="6" type="ORF">HPO96_07700</name>
</gene>
<dbReference type="Proteomes" id="UP000553957">
    <property type="component" value="Unassembled WGS sequence"/>
</dbReference>
<dbReference type="AlphaFoldDB" id="A0A7Y4KWV5"/>
<organism evidence="6 7">
    <name type="scientific">Kribbella sandramycini</name>
    <dbReference type="NCBI Taxonomy" id="60450"/>
    <lineage>
        <taxon>Bacteria</taxon>
        <taxon>Bacillati</taxon>
        <taxon>Actinomycetota</taxon>
        <taxon>Actinomycetes</taxon>
        <taxon>Propionibacteriales</taxon>
        <taxon>Kribbellaceae</taxon>
        <taxon>Kribbella</taxon>
    </lineage>
</organism>
<proteinExistence type="inferred from homology"/>
<feature type="compositionally biased region" description="Polar residues" evidence="3">
    <location>
        <begin position="332"/>
        <end position="353"/>
    </location>
</feature>
<dbReference type="GO" id="GO:0016616">
    <property type="term" value="F:oxidoreductase activity, acting on the CH-OH group of donors, NAD or NADP as acceptor"/>
    <property type="evidence" value="ECO:0007669"/>
    <property type="project" value="TreeGrafter"/>
</dbReference>
<dbReference type="InterPro" id="IPR050425">
    <property type="entry name" value="NAD(P)_dehydrat-like"/>
</dbReference>
<comment type="similarity">
    <text evidence="2">Belongs to the NAD(P)-dependent epimerase/dehydratase family. Dihydroflavonol-4-reductase subfamily.</text>
</comment>
<dbReference type="Gene3D" id="3.40.50.720">
    <property type="entry name" value="NAD(P)-binding Rossmann-like Domain"/>
    <property type="match status" value="1"/>
</dbReference>
<evidence type="ECO:0000313" key="7">
    <source>
        <dbReference type="Proteomes" id="UP000534306"/>
    </source>
</evidence>
<evidence type="ECO:0000256" key="2">
    <source>
        <dbReference type="ARBA" id="ARBA00023445"/>
    </source>
</evidence>
<dbReference type="EMBL" id="JABJRC010000001">
    <property type="protein sequence ID" value="NOL40123.1"/>
    <property type="molecule type" value="Genomic_DNA"/>
</dbReference>
<sequence>MSQVLVTGGSGFIGGWCVLALLQAGYDVRTTVRTLDREAGLRAQLHAAADFADERLSVVRADLQSDDGWAEAVAGSEYVLHVASPTLRNGPASEAEMVGAARDGVLRVLRAARDAGVRRVVLTSAFGAIGYGHPRRTAPFTEADWTNVEADIAPYQKSKTLAERAAWQFIQEEGGALELTAVHPVAVIGPVLGPDDPPSLRTIRSMLDGDLPATPPFGTSWVDVRDVAELHLRVMTEPAAAGERWLASAGPSLRIVEVARILRRRLGDRAANAPTRELPLPIARLLAHFNPQLRALRPQLGQDFNATSAKAEQMLGWKPRPLDRTIEETAESLLSTSCSGPSRRTRSLSSPDR</sequence>
<accession>A0A7Y4KWV5</accession>
<dbReference type="SUPFAM" id="SSF51735">
    <property type="entry name" value="NAD(P)-binding Rossmann-fold domains"/>
    <property type="match status" value="1"/>
</dbReference>
<keyword evidence="7" id="KW-1185">Reference proteome</keyword>
<dbReference type="InterPro" id="IPR001509">
    <property type="entry name" value="Epimerase_deHydtase"/>
</dbReference>
<evidence type="ECO:0000256" key="1">
    <source>
        <dbReference type="ARBA" id="ARBA00023002"/>
    </source>
</evidence>
<dbReference type="FunFam" id="3.40.50.720:FF:000336">
    <property type="entry name" value="Aldehyde reductase"/>
    <property type="match status" value="1"/>
</dbReference>
<dbReference type="Proteomes" id="UP000534306">
    <property type="component" value="Unassembled WGS sequence"/>
</dbReference>
<dbReference type="EMBL" id="JACHKF010000001">
    <property type="protein sequence ID" value="MBB6567263.1"/>
    <property type="molecule type" value="Genomic_DNA"/>
</dbReference>
<dbReference type="PANTHER" id="PTHR10366">
    <property type="entry name" value="NAD DEPENDENT EPIMERASE/DEHYDRATASE"/>
    <property type="match status" value="1"/>
</dbReference>
<reference evidence="5 8" key="2">
    <citation type="submission" date="2020-08" db="EMBL/GenBank/DDBJ databases">
        <title>Sequencing the genomes of 1000 actinobacteria strains.</title>
        <authorList>
            <person name="Klenk H.-P."/>
        </authorList>
    </citation>
    <scope>NUCLEOTIDE SEQUENCE [LARGE SCALE GENOMIC DNA]</scope>
    <source>
        <strain evidence="5 8">DSM 15626</strain>
    </source>
</reference>
<dbReference type="RefSeq" id="WP_171672196.1">
    <property type="nucleotide sequence ID" value="NZ_BAAAGT010000003.1"/>
</dbReference>
<dbReference type="PANTHER" id="PTHR10366:SF564">
    <property type="entry name" value="STEROL-4-ALPHA-CARBOXYLATE 3-DEHYDROGENASE, DECARBOXYLATING"/>
    <property type="match status" value="1"/>
</dbReference>
<keyword evidence="1" id="KW-0560">Oxidoreductase</keyword>
<evidence type="ECO:0000313" key="6">
    <source>
        <dbReference type="EMBL" id="NOL40123.1"/>
    </source>
</evidence>
<evidence type="ECO:0000259" key="4">
    <source>
        <dbReference type="Pfam" id="PF01370"/>
    </source>
</evidence>
<evidence type="ECO:0000256" key="3">
    <source>
        <dbReference type="SAM" id="MobiDB-lite"/>
    </source>
</evidence>
<protein>
    <submittedName>
        <fullName evidence="6">Aldehyde reductase</fullName>
    </submittedName>
    <submittedName>
        <fullName evidence="5">Nucleoside-diphosphate-sugar epimerase</fullName>
    </submittedName>
</protein>
<feature type="region of interest" description="Disordered" evidence="3">
    <location>
        <begin position="331"/>
        <end position="353"/>
    </location>
</feature>
<dbReference type="Pfam" id="PF01370">
    <property type="entry name" value="Epimerase"/>
    <property type="match status" value="1"/>
</dbReference>
<dbReference type="CDD" id="cd05227">
    <property type="entry name" value="AR_SDR_e"/>
    <property type="match status" value="1"/>
</dbReference>
<dbReference type="InterPro" id="IPR036291">
    <property type="entry name" value="NAD(P)-bd_dom_sf"/>
</dbReference>
<evidence type="ECO:0000313" key="8">
    <source>
        <dbReference type="Proteomes" id="UP000553957"/>
    </source>
</evidence>
<name>A0A7Y4KWV5_9ACTN</name>
<feature type="domain" description="NAD-dependent epimerase/dehydratase" evidence="4">
    <location>
        <begin position="4"/>
        <end position="241"/>
    </location>
</feature>
<evidence type="ECO:0000313" key="5">
    <source>
        <dbReference type="EMBL" id="MBB6567263.1"/>
    </source>
</evidence>
<comment type="caution">
    <text evidence="6">The sequence shown here is derived from an EMBL/GenBank/DDBJ whole genome shotgun (WGS) entry which is preliminary data.</text>
</comment>
<reference evidence="6 7" key="1">
    <citation type="submission" date="2020-05" db="EMBL/GenBank/DDBJ databases">
        <title>Genome sequence of Kribbella sandramycini ATCC 39419.</title>
        <authorList>
            <person name="Maclea K.S."/>
            <person name="Fair J.L."/>
        </authorList>
    </citation>
    <scope>NUCLEOTIDE SEQUENCE [LARGE SCALE GENOMIC DNA]</scope>
    <source>
        <strain evidence="6 7">ATCC 39419</strain>
    </source>
</reference>